<dbReference type="EMBL" id="CAJHNH020001235">
    <property type="protein sequence ID" value="CAG5122158.1"/>
    <property type="molecule type" value="Genomic_DNA"/>
</dbReference>
<reference evidence="1" key="1">
    <citation type="submission" date="2021-04" db="EMBL/GenBank/DDBJ databases">
        <authorList>
            <consortium name="Molecular Ecology Group"/>
        </authorList>
    </citation>
    <scope>NUCLEOTIDE SEQUENCE</scope>
</reference>
<evidence type="ECO:0000313" key="1">
    <source>
        <dbReference type="EMBL" id="CAG5122158.1"/>
    </source>
</evidence>
<name>A0A8S3Z1C8_9EUPU</name>
<comment type="caution">
    <text evidence="1">The sequence shown here is derived from an EMBL/GenBank/DDBJ whole genome shotgun (WGS) entry which is preliminary data.</text>
</comment>
<gene>
    <name evidence="1" type="ORF">CUNI_LOCUS7716</name>
</gene>
<proteinExistence type="predicted"/>
<dbReference type="OrthoDB" id="6275838at2759"/>
<dbReference type="SUPFAM" id="SSF49899">
    <property type="entry name" value="Concanavalin A-like lectins/glucanases"/>
    <property type="match status" value="3"/>
</dbReference>
<dbReference type="Proteomes" id="UP000678393">
    <property type="component" value="Unassembled WGS sequence"/>
</dbReference>
<evidence type="ECO:0000313" key="2">
    <source>
        <dbReference type="Proteomes" id="UP000678393"/>
    </source>
</evidence>
<organism evidence="1 2">
    <name type="scientific">Candidula unifasciata</name>
    <dbReference type="NCBI Taxonomy" id="100452"/>
    <lineage>
        <taxon>Eukaryota</taxon>
        <taxon>Metazoa</taxon>
        <taxon>Spiralia</taxon>
        <taxon>Lophotrochozoa</taxon>
        <taxon>Mollusca</taxon>
        <taxon>Gastropoda</taxon>
        <taxon>Heterobranchia</taxon>
        <taxon>Euthyneura</taxon>
        <taxon>Panpulmonata</taxon>
        <taxon>Eupulmonata</taxon>
        <taxon>Stylommatophora</taxon>
        <taxon>Helicina</taxon>
        <taxon>Helicoidea</taxon>
        <taxon>Geomitridae</taxon>
        <taxon>Candidula</taxon>
    </lineage>
</organism>
<dbReference type="Pfam" id="PF13385">
    <property type="entry name" value="Laminin_G_3"/>
    <property type="match status" value="2"/>
</dbReference>
<feature type="non-terminal residue" evidence="1">
    <location>
        <position position="1"/>
    </location>
</feature>
<keyword evidence="2" id="KW-1185">Reference proteome</keyword>
<protein>
    <submittedName>
        <fullName evidence="1">Uncharacterized protein</fullName>
    </submittedName>
</protein>
<accession>A0A8S3Z1C8</accession>
<dbReference type="Gene3D" id="2.60.120.200">
    <property type="match status" value="3"/>
</dbReference>
<dbReference type="InterPro" id="IPR013320">
    <property type="entry name" value="ConA-like_dom_sf"/>
</dbReference>
<sequence length="685" mass="78056">GQKLYAVARTSAEQWEASTSNIAVGQWYFVEVSFHPIHGLSLYLNNELIAEDTEPVARTDPPSRSSETNRFYLGRGNVDMTGARYAEATYDELEVWYADRDYLIAHGYIQRGRPQHFLIDFEELIDHERLMHPVLSIRLVGRPVLVPGKVNNALQLQGRGQYADLGQRGGECFSNLAECSQGITIAAWMRFHRFENNMVFLSTGENGILMMYKDGYIHVSAGGRGGITTSRFESGRWYFVEITWHPETGLKLFVDNELRSQSGKDAVVSRDVPSSRYSTGYFDVDEMEIWYGERDSLLAFGYINRDNLGYEAFSMDSADGRRIAHTKYVILLVNGANIVPGQFGNAVSLNGRGQYVDMGTHFDSCFGNLDFCVHGLTMSLWLNPRDLRDGHTFLSTPTYSLFYEDGQLHSVFQGQKRSWTTSTSRLRPDEWQRITTAWHPKKGLTLYINDEVVDQDEEGVEGASRRKPVSEHVYLGRSLDSDTNTANMLADDLQVWYDELDQLRTVGQYKVQVVPLSIVFDDFRNNVVRIHDREVRGHGDIQLVQGKGQKSRGIYLSGPSEYLDLGSNFTCGGDLELCRQGITLRLGLQPRVLQDDMVFFDSFPIKVFYKNGRLHGQVQTGTQVWTVDTPDFRTGQWQRVELTWTPREGLHMFIDGRKVDYQTYPGVQSSRSPSDWRTFFGRSLQ</sequence>
<dbReference type="AlphaFoldDB" id="A0A8S3Z1C8"/>
<feature type="non-terminal residue" evidence="1">
    <location>
        <position position="685"/>
    </location>
</feature>